<dbReference type="PANTHER" id="PTHR10629">
    <property type="entry name" value="CYTOSINE-SPECIFIC METHYLTRANSFERASE"/>
    <property type="match status" value="1"/>
</dbReference>
<comment type="catalytic activity">
    <reaction evidence="6">
        <text>a 2'-deoxycytidine in DNA + S-adenosyl-L-methionine = a 5-methyl-2'-deoxycytidine in DNA + S-adenosyl-L-homocysteine + H(+)</text>
        <dbReference type="Rhea" id="RHEA:13681"/>
        <dbReference type="Rhea" id="RHEA-COMP:11369"/>
        <dbReference type="Rhea" id="RHEA-COMP:11370"/>
        <dbReference type="ChEBI" id="CHEBI:15378"/>
        <dbReference type="ChEBI" id="CHEBI:57856"/>
        <dbReference type="ChEBI" id="CHEBI:59789"/>
        <dbReference type="ChEBI" id="CHEBI:85452"/>
        <dbReference type="ChEBI" id="CHEBI:85454"/>
        <dbReference type="EC" id="2.1.1.37"/>
    </reaction>
</comment>
<keyword evidence="3 7" id="KW-0808">Transferase</keyword>
<dbReference type="RefSeq" id="WP_183647498.1">
    <property type="nucleotide sequence ID" value="NZ_JACIJG010000002.1"/>
</dbReference>
<dbReference type="Pfam" id="PF00145">
    <property type="entry name" value="DNA_methylase"/>
    <property type="match status" value="1"/>
</dbReference>
<dbReference type="SUPFAM" id="SSF53335">
    <property type="entry name" value="S-adenosyl-L-methionine-dependent methyltransferases"/>
    <property type="match status" value="1"/>
</dbReference>
<comment type="caution">
    <text evidence="8">The sequence shown here is derived from an EMBL/GenBank/DDBJ whole genome shotgun (WGS) entry which is preliminary data.</text>
</comment>
<dbReference type="PANTHER" id="PTHR10629:SF50">
    <property type="entry name" value="DNA (CYTOSINE-5)-METHYLTRANSFERASE CMT3"/>
    <property type="match status" value="1"/>
</dbReference>
<dbReference type="EMBL" id="JACIJG010000002">
    <property type="protein sequence ID" value="MBB5700612.1"/>
    <property type="molecule type" value="Genomic_DNA"/>
</dbReference>
<evidence type="ECO:0000256" key="6">
    <source>
        <dbReference type="ARBA" id="ARBA00047422"/>
    </source>
</evidence>
<organism evidence="8 9">
    <name type="scientific">Brucella daejeonensis</name>
    <dbReference type="NCBI Taxonomy" id="659015"/>
    <lineage>
        <taxon>Bacteria</taxon>
        <taxon>Pseudomonadati</taxon>
        <taxon>Pseudomonadota</taxon>
        <taxon>Alphaproteobacteria</taxon>
        <taxon>Hyphomicrobiales</taxon>
        <taxon>Brucellaceae</taxon>
        <taxon>Brucella/Ochrobactrum group</taxon>
        <taxon>Brucella</taxon>
    </lineage>
</organism>
<reference evidence="8 9" key="1">
    <citation type="submission" date="2020-08" db="EMBL/GenBank/DDBJ databases">
        <title>Genomic Encyclopedia of Type Strains, Phase IV (KMG-IV): sequencing the most valuable type-strain genomes for metagenomic binning, comparative biology and taxonomic classification.</title>
        <authorList>
            <person name="Goeker M."/>
        </authorList>
    </citation>
    <scope>NUCLEOTIDE SEQUENCE [LARGE SCALE GENOMIC DNA]</scope>
    <source>
        <strain evidence="8 9">DSM 26944</strain>
    </source>
</reference>
<sequence length="232" mass="25460">MSKLRALSLFAGIGGFDLGLERTGGFEIVGQCEIEPFQRAVLRKHWPEVQHIEDIHDIERFDCDVICGGFPCQPFSTASRGRRVAVDLWPEMRRVIDGSDPSYVIAENVSEYAIEIAADDLRTLGYNIAIRNISAHDCGAPHGRSRWWLVAHPHEEGKFQRALDAEVAKLPELCAGLWNAEAYAGAIRVSDGLSHRVHRVEALGNAVLPQIPQVIGLAILATHPSGGDSHGE</sequence>
<evidence type="ECO:0000256" key="3">
    <source>
        <dbReference type="ARBA" id="ARBA00022679"/>
    </source>
</evidence>
<evidence type="ECO:0000256" key="4">
    <source>
        <dbReference type="ARBA" id="ARBA00022691"/>
    </source>
</evidence>
<evidence type="ECO:0000256" key="5">
    <source>
        <dbReference type="ARBA" id="ARBA00022747"/>
    </source>
</evidence>
<dbReference type="GO" id="GO:0044027">
    <property type="term" value="P:negative regulation of gene expression via chromosomal CpG island methylation"/>
    <property type="evidence" value="ECO:0007669"/>
    <property type="project" value="TreeGrafter"/>
</dbReference>
<feature type="active site" evidence="7">
    <location>
        <position position="72"/>
    </location>
</feature>
<dbReference type="InterPro" id="IPR018117">
    <property type="entry name" value="C5_DNA_meth_AS"/>
</dbReference>
<evidence type="ECO:0000256" key="7">
    <source>
        <dbReference type="PROSITE-ProRule" id="PRU01016"/>
    </source>
</evidence>
<dbReference type="AlphaFoldDB" id="A0A7W9AUE4"/>
<gene>
    <name evidence="8" type="ORF">FHS76_000455</name>
</gene>
<keyword evidence="4 7" id="KW-0949">S-adenosyl-L-methionine</keyword>
<evidence type="ECO:0000313" key="9">
    <source>
        <dbReference type="Proteomes" id="UP000555546"/>
    </source>
</evidence>
<evidence type="ECO:0000256" key="2">
    <source>
        <dbReference type="ARBA" id="ARBA00022603"/>
    </source>
</evidence>
<dbReference type="PRINTS" id="PR00105">
    <property type="entry name" value="C5METTRFRASE"/>
</dbReference>
<dbReference type="InterPro" id="IPR029063">
    <property type="entry name" value="SAM-dependent_MTases_sf"/>
</dbReference>
<dbReference type="EC" id="2.1.1.37" evidence="1"/>
<evidence type="ECO:0000313" key="8">
    <source>
        <dbReference type="EMBL" id="MBB5700612.1"/>
    </source>
</evidence>
<dbReference type="PROSITE" id="PS51679">
    <property type="entry name" value="SAM_MT_C5"/>
    <property type="match status" value="1"/>
</dbReference>
<keyword evidence="5" id="KW-0680">Restriction system</keyword>
<dbReference type="GO" id="GO:0032259">
    <property type="term" value="P:methylation"/>
    <property type="evidence" value="ECO:0007669"/>
    <property type="project" value="UniProtKB-KW"/>
</dbReference>
<protein>
    <recommendedName>
        <fullName evidence="1">DNA (cytosine-5-)-methyltransferase</fullName>
        <ecNumber evidence="1">2.1.1.37</ecNumber>
    </recommendedName>
</protein>
<dbReference type="GO" id="GO:0009307">
    <property type="term" value="P:DNA restriction-modification system"/>
    <property type="evidence" value="ECO:0007669"/>
    <property type="project" value="UniProtKB-KW"/>
</dbReference>
<dbReference type="PROSITE" id="PS00094">
    <property type="entry name" value="C5_MTASE_1"/>
    <property type="match status" value="1"/>
</dbReference>
<dbReference type="GO" id="GO:0003677">
    <property type="term" value="F:DNA binding"/>
    <property type="evidence" value="ECO:0007669"/>
    <property type="project" value="TreeGrafter"/>
</dbReference>
<accession>A0A7W9AUE4</accession>
<keyword evidence="2 7" id="KW-0489">Methyltransferase</keyword>
<name>A0A7W9AUE4_9HYPH</name>
<dbReference type="Gene3D" id="3.40.50.150">
    <property type="entry name" value="Vaccinia Virus protein VP39"/>
    <property type="match status" value="1"/>
</dbReference>
<keyword evidence="9" id="KW-1185">Reference proteome</keyword>
<dbReference type="InterPro" id="IPR001525">
    <property type="entry name" value="C5_MeTfrase"/>
</dbReference>
<dbReference type="GO" id="GO:0003886">
    <property type="term" value="F:DNA (cytosine-5-)-methyltransferase activity"/>
    <property type="evidence" value="ECO:0007669"/>
    <property type="project" value="UniProtKB-EC"/>
</dbReference>
<dbReference type="InterPro" id="IPR050390">
    <property type="entry name" value="C5-Methyltransferase"/>
</dbReference>
<evidence type="ECO:0000256" key="1">
    <source>
        <dbReference type="ARBA" id="ARBA00011975"/>
    </source>
</evidence>
<comment type="similarity">
    <text evidence="7">Belongs to the class I-like SAM-binding methyltransferase superfamily. C5-methyltransferase family.</text>
</comment>
<proteinExistence type="inferred from homology"/>
<dbReference type="Proteomes" id="UP000555546">
    <property type="component" value="Unassembled WGS sequence"/>
</dbReference>